<keyword evidence="1" id="KW-1133">Transmembrane helix</keyword>
<evidence type="ECO:0008006" key="5">
    <source>
        <dbReference type="Google" id="ProtNLM"/>
    </source>
</evidence>
<accession>A0A971ICK0</accession>
<keyword evidence="2" id="KW-0732">Signal</keyword>
<gene>
    <name evidence="3" type="ORF">GXW98_06020</name>
</gene>
<evidence type="ECO:0000256" key="1">
    <source>
        <dbReference type="SAM" id="Phobius"/>
    </source>
</evidence>
<protein>
    <recommendedName>
        <fullName evidence="5">Cell surface protein</fullName>
    </recommendedName>
</protein>
<reference evidence="3" key="2">
    <citation type="submission" date="2020-01" db="EMBL/GenBank/DDBJ databases">
        <authorList>
            <person name="Campanaro S."/>
        </authorList>
    </citation>
    <scope>NUCLEOTIDE SEQUENCE</scope>
    <source>
        <strain evidence="3">AS01afH2WH_6</strain>
    </source>
</reference>
<dbReference type="EMBL" id="JAAXZR010000021">
    <property type="protein sequence ID" value="NLT79820.1"/>
    <property type="molecule type" value="Genomic_DNA"/>
</dbReference>
<organism evidence="3 4">
    <name type="scientific">Bifidobacterium crudilactis</name>
    <dbReference type="NCBI Taxonomy" id="327277"/>
    <lineage>
        <taxon>Bacteria</taxon>
        <taxon>Bacillati</taxon>
        <taxon>Actinomycetota</taxon>
        <taxon>Actinomycetes</taxon>
        <taxon>Bifidobacteriales</taxon>
        <taxon>Bifidobacteriaceae</taxon>
        <taxon>Bifidobacterium</taxon>
    </lineage>
</organism>
<feature type="transmembrane region" description="Helical" evidence="1">
    <location>
        <begin position="161"/>
        <end position="182"/>
    </location>
</feature>
<sequence>MGWGRLLISKVNCLLRGKRCLAAAFSALAFVVVSSVIGPVAFATTSGTENQPTPDGAGDGGLSLNTNALQNAQLNVGGDRSFPIAVLLFSPELNDLAARQRHEGLQAQTFRHTIQFSTTASRPTDESALDQVRQSLFRDYEQSDAAASHSISVRQDSGSGVWVFALSGLGLAAGALMVGGYLGRRRARRRYE</sequence>
<evidence type="ECO:0000313" key="4">
    <source>
        <dbReference type="Proteomes" id="UP000767327"/>
    </source>
</evidence>
<keyword evidence="1" id="KW-0472">Membrane</keyword>
<feature type="signal peptide" evidence="2">
    <location>
        <begin position="1"/>
        <end position="29"/>
    </location>
</feature>
<feature type="transmembrane region" description="Helical" evidence="1">
    <location>
        <begin position="21"/>
        <end position="42"/>
    </location>
</feature>
<keyword evidence="1" id="KW-0812">Transmembrane</keyword>
<reference evidence="3" key="1">
    <citation type="journal article" date="2020" name="Biotechnol. Biofuels">
        <title>New insights from the biogas microbiome by comprehensive genome-resolved metagenomics of nearly 1600 species originating from multiple anaerobic digesters.</title>
        <authorList>
            <person name="Campanaro S."/>
            <person name="Treu L."/>
            <person name="Rodriguez-R L.M."/>
            <person name="Kovalovszki A."/>
            <person name="Ziels R.M."/>
            <person name="Maus I."/>
            <person name="Zhu X."/>
            <person name="Kougias P.G."/>
            <person name="Basile A."/>
            <person name="Luo G."/>
            <person name="Schluter A."/>
            <person name="Konstantinidis K.T."/>
            <person name="Angelidaki I."/>
        </authorList>
    </citation>
    <scope>NUCLEOTIDE SEQUENCE</scope>
    <source>
        <strain evidence="3">AS01afH2WH_6</strain>
    </source>
</reference>
<comment type="caution">
    <text evidence="3">The sequence shown here is derived from an EMBL/GenBank/DDBJ whole genome shotgun (WGS) entry which is preliminary data.</text>
</comment>
<evidence type="ECO:0000256" key="2">
    <source>
        <dbReference type="SAM" id="SignalP"/>
    </source>
</evidence>
<evidence type="ECO:0000313" key="3">
    <source>
        <dbReference type="EMBL" id="NLT79820.1"/>
    </source>
</evidence>
<name>A0A971ICK0_9BIFI</name>
<dbReference type="AlphaFoldDB" id="A0A971ICK0"/>
<feature type="chain" id="PRO_5039240054" description="Cell surface protein" evidence="2">
    <location>
        <begin position="30"/>
        <end position="192"/>
    </location>
</feature>
<proteinExistence type="predicted"/>
<dbReference type="RefSeq" id="WP_273173776.1">
    <property type="nucleotide sequence ID" value="NZ_CP181270.1"/>
</dbReference>
<dbReference type="Proteomes" id="UP000767327">
    <property type="component" value="Unassembled WGS sequence"/>
</dbReference>